<gene>
    <name evidence="1" type="ORF">NP233_g671</name>
</gene>
<organism evidence="1 2">
    <name type="scientific">Leucocoprinus birnbaumii</name>
    <dbReference type="NCBI Taxonomy" id="56174"/>
    <lineage>
        <taxon>Eukaryota</taxon>
        <taxon>Fungi</taxon>
        <taxon>Dikarya</taxon>
        <taxon>Basidiomycota</taxon>
        <taxon>Agaricomycotina</taxon>
        <taxon>Agaricomycetes</taxon>
        <taxon>Agaricomycetidae</taxon>
        <taxon>Agaricales</taxon>
        <taxon>Agaricineae</taxon>
        <taxon>Agaricaceae</taxon>
        <taxon>Leucocoprinus</taxon>
    </lineage>
</organism>
<dbReference type="AlphaFoldDB" id="A0AAD5W424"/>
<protein>
    <submittedName>
        <fullName evidence="1">Uncharacterized protein</fullName>
    </submittedName>
</protein>
<evidence type="ECO:0000313" key="1">
    <source>
        <dbReference type="EMBL" id="KAJ3576111.1"/>
    </source>
</evidence>
<dbReference type="Proteomes" id="UP001213000">
    <property type="component" value="Unassembled WGS sequence"/>
</dbReference>
<comment type="caution">
    <text evidence="1">The sequence shown here is derived from an EMBL/GenBank/DDBJ whole genome shotgun (WGS) entry which is preliminary data.</text>
</comment>
<reference evidence="1" key="1">
    <citation type="submission" date="2022-07" db="EMBL/GenBank/DDBJ databases">
        <title>Genome Sequence of Leucocoprinus birnbaumii.</title>
        <authorList>
            <person name="Buettner E."/>
        </authorList>
    </citation>
    <scope>NUCLEOTIDE SEQUENCE</scope>
    <source>
        <strain evidence="1">VT141</strain>
    </source>
</reference>
<name>A0AAD5W424_9AGAR</name>
<proteinExistence type="predicted"/>
<keyword evidence="2" id="KW-1185">Reference proteome</keyword>
<accession>A0AAD5W424</accession>
<sequence>MPAQRSPTPYPAFRELEHLIMAKHANKNVDTLHDTMSTLIQLRTMFATIIHTAGRARTMINEVTPTLLNQALDNKQRGKAVKHIQHFQWVLGNIIHDDFNDRVMNLLVNIAEQITQLTEVEGEDKENAIARLLIATMGEYPMYQMEDEESSDEEVTDPLSPTVKQEEMDIRGDSSPLPLPAITPPPTIDEEVDHLILTLKNYGAPADTLIIGGGSFITWKTLQENGETNADYWKPILRRLLDNHHNADTLYRGTPIPLYSAGPDHARFFIGYKPVTDQFVIAPTKKKVAAAITH</sequence>
<dbReference type="EMBL" id="JANIEX010000019">
    <property type="protein sequence ID" value="KAJ3576111.1"/>
    <property type="molecule type" value="Genomic_DNA"/>
</dbReference>
<evidence type="ECO:0000313" key="2">
    <source>
        <dbReference type="Proteomes" id="UP001213000"/>
    </source>
</evidence>